<dbReference type="InterPro" id="IPR006667">
    <property type="entry name" value="SLC41_membr_dom"/>
</dbReference>
<dbReference type="PROSITE" id="PS51371">
    <property type="entry name" value="CBS"/>
    <property type="match status" value="2"/>
</dbReference>
<evidence type="ECO:0000256" key="1">
    <source>
        <dbReference type="ARBA" id="ARBA00004141"/>
    </source>
</evidence>
<dbReference type="InterPro" id="IPR046342">
    <property type="entry name" value="CBS_dom_sf"/>
</dbReference>
<dbReference type="NCBIfam" id="TIGR00400">
    <property type="entry name" value="mgtE"/>
    <property type="match status" value="1"/>
</dbReference>
<evidence type="ECO:0000256" key="2">
    <source>
        <dbReference type="ARBA" id="ARBA00009749"/>
    </source>
</evidence>
<evidence type="ECO:0000313" key="12">
    <source>
        <dbReference type="Proteomes" id="UP000248553"/>
    </source>
</evidence>
<dbReference type="Gene3D" id="3.10.580.10">
    <property type="entry name" value="CBS-domain"/>
    <property type="match status" value="1"/>
</dbReference>
<dbReference type="InterPro" id="IPR006669">
    <property type="entry name" value="MgtE_transporter"/>
</dbReference>
<dbReference type="CDD" id="cd04606">
    <property type="entry name" value="CBS_pair_Mg_transporter"/>
    <property type="match status" value="1"/>
</dbReference>
<dbReference type="Gene3D" id="1.10.357.20">
    <property type="entry name" value="SLC41 divalent cation transporters, integral membrane domain"/>
    <property type="match status" value="1"/>
</dbReference>
<evidence type="ECO:0000256" key="6">
    <source>
        <dbReference type="ARBA" id="ARBA00022989"/>
    </source>
</evidence>
<dbReference type="InterPro" id="IPR000644">
    <property type="entry name" value="CBS_dom"/>
</dbReference>
<evidence type="ECO:0000313" key="11">
    <source>
        <dbReference type="EMBL" id="RAK63988.1"/>
    </source>
</evidence>
<evidence type="ECO:0000259" key="10">
    <source>
        <dbReference type="PROSITE" id="PS51371"/>
    </source>
</evidence>
<feature type="transmembrane region" description="Helical" evidence="9">
    <location>
        <begin position="435"/>
        <end position="458"/>
    </location>
</feature>
<keyword evidence="7 9" id="KW-0472">Membrane</keyword>
<dbReference type="SMART" id="SM00924">
    <property type="entry name" value="MgtE_N"/>
    <property type="match status" value="1"/>
</dbReference>
<comment type="similarity">
    <text evidence="2 9">Belongs to the SLC41A transporter family.</text>
</comment>
<dbReference type="OrthoDB" id="9790355at2"/>
<feature type="domain" description="CBS" evidence="10">
    <location>
        <begin position="202"/>
        <end position="258"/>
    </location>
</feature>
<keyword evidence="8" id="KW-0129">CBS domain</keyword>
<gene>
    <name evidence="11" type="primary">mgtE</name>
    <name evidence="11" type="ORF">DLM85_18740</name>
</gene>
<dbReference type="InterPro" id="IPR006668">
    <property type="entry name" value="Mg_transptr_MgtE_intracell_dom"/>
</dbReference>
<feature type="transmembrane region" description="Helical" evidence="9">
    <location>
        <begin position="396"/>
        <end position="423"/>
    </location>
</feature>
<keyword evidence="12" id="KW-1185">Reference proteome</keyword>
<dbReference type="RefSeq" id="WP_111479709.1">
    <property type="nucleotide sequence ID" value="NZ_QHKM01000007.1"/>
</dbReference>
<dbReference type="EMBL" id="QHKM01000007">
    <property type="protein sequence ID" value="RAK63988.1"/>
    <property type="molecule type" value="Genomic_DNA"/>
</dbReference>
<evidence type="ECO:0000256" key="5">
    <source>
        <dbReference type="ARBA" id="ARBA00022842"/>
    </source>
</evidence>
<evidence type="ECO:0000256" key="9">
    <source>
        <dbReference type="RuleBase" id="RU362011"/>
    </source>
</evidence>
<reference evidence="12" key="1">
    <citation type="submission" date="2018-05" db="EMBL/GenBank/DDBJ databases">
        <authorList>
            <person name="Nie L."/>
        </authorList>
    </citation>
    <scope>NUCLEOTIDE SEQUENCE [LARGE SCALE GENOMIC DNA]</scope>
    <source>
        <strain evidence="12">NL</strain>
    </source>
</reference>
<dbReference type="Pfam" id="PF00571">
    <property type="entry name" value="CBS"/>
    <property type="match status" value="2"/>
</dbReference>
<evidence type="ECO:0000256" key="7">
    <source>
        <dbReference type="ARBA" id="ARBA00023136"/>
    </source>
</evidence>
<dbReference type="Pfam" id="PF01769">
    <property type="entry name" value="MgtE"/>
    <property type="match status" value="1"/>
</dbReference>
<comment type="caution">
    <text evidence="11">The sequence shown here is derived from an EMBL/GenBank/DDBJ whole genome shotgun (WGS) entry which is preliminary data.</text>
</comment>
<keyword evidence="9" id="KW-1003">Cell membrane</keyword>
<keyword evidence="5 9" id="KW-0460">Magnesium</keyword>
<dbReference type="InterPro" id="IPR038076">
    <property type="entry name" value="MgtE_N_sf"/>
</dbReference>
<dbReference type="InterPro" id="IPR036739">
    <property type="entry name" value="SLC41_membr_dom_sf"/>
</dbReference>
<feature type="transmembrane region" description="Helical" evidence="9">
    <location>
        <begin position="318"/>
        <end position="339"/>
    </location>
</feature>
<comment type="function">
    <text evidence="9">Acts as a magnesium transporter.</text>
</comment>
<keyword evidence="9" id="KW-0479">Metal-binding</keyword>
<feature type="domain" description="CBS" evidence="10">
    <location>
        <begin position="138"/>
        <end position="200"/>
    </location>
</feature>
<dbReference type="Pfam" id="PF03448">
    <property type="entry name" value="MgtE_N"/>
    <property type="match status" value="1"/>
</dbReference>
<keyword evidence="3 9" id="KW-0813">Transport</keyword>
<dbReference type="AlphaFoldDB" id="A0A328BFU9"/>
<dbReference type="SUPFAM" id="SSF54631">
    <property type="entry name" value="CBS-domain pair"/>
    <property type="match status" value="1"/>
</dbReference>
<evidence type="ECO:0000256" key="8">
    <source>
        <dbReference type="PROSITE-ProRule" id="PRU00703"/>
    </source>
</evidence>
<comment type="subcellular location">
    <subcellularLocation>
        <location evidence="9">Cell membrane</location>
        <topology evidence="9">Multi-pass membrane protein</topology>
    </subcellularLocation>
    <subcellularLocation>
        <location evidence="1">Membrane</location>
        <topology evidence="1">Multi-pass membrane protein</topology>
    </subcellularLocation>
</comment>
<keyword evidence="4 9" id="KW-0812">Transmembrane</keyword>
<feature type="transmembrane region" description="Helical" evidence="9">
    <location>
        <begin position="360"/>
        <end position="384"/>
    </location>
</feature>
<organism evidence="11 12">
    <name type="scientific">Hymenobacter edaphi</name>
    <dbReference type="NCBI Taxonomy" id="2211146"/>
    <lineage>
        <taxon>Bacteria</taxon>
        <taxon>Pseudomonadati</taxon>
        <taxon>Bacteroidota</taxon>
        <taxon>Cytophagia</taxon>
        <taxon>Cytophagales</taxon>
        <taxon>Hymenobacteraceae</taxon>
        <taxon>Hymenobacter</taxon>
    </lineage>
</organism>
<keyword evidence="6 9" id="KW-1133">Transmembrane helix</keyword>
<dbReference type="Gene3D" id="1.25.60.10">
    <property type="entry name" value="MgtE N-terminal domain-like"/>
    <property type="match status" value="1"/>
</dbReference>
<dbReference type="SUPFAM" id="SSF161093">
    <property type="entry name" value="MgtE membrane domain-like"/>
    <property type="match status" value="1"/>
</dbReference>
<evidence type="ECO:0000256" key="4">
    <source>
        <dbReference type="ARBA" id="ARBA00022692"/>
    </source>
</evidence>
<dbReference type="PANTHER" id="PTHR43773">
    <property type="entry name" value="MAGNESIUM TRANSPORTER MGTE"/>
    <property type="match status" value="1"/>
</dbReference>
<evidence type="ECO:0000256" key="3">
    <source>
        <dbReference type="ARBA" id="ARBA00022448"/>
    </source>
</evidence>
<dbReference type="GO" id="GO:0015095">
    <property type="term" value="F:magnesium ion transmembrane transporter activity"/>
    <property type="evidence" value="ECO:0007669"/>
    <property type="project" value="UniProtKB-UniRule"/>
</dbReference>
<dbReference type="Proteomes" id="UP000248553">
    <property type="component" value="Unassembled WGS sequence"/>
</dbReference>
<dbReference type="PANTHER" id="PTHR43773:SF1">
    <property type="entry name" value="MAGNESIUM TRANSPORTER MGTE"/>
    <property type="match status" value="1"/>
</dbReference>
<accession>A0A328BFU9</accession>
<comment type="subunit">
    <text evidence="9">Homodimer.</text>
</comment>
<dbReference type="SUPFAM" id="SSF158791">
    <property type="entry name" value="MgtE N-terminal domain-like"/>
    <property type="match status" value="1"/>
</dbReference>
<protein>
    <recommendedName>
        <fullName evidence="9">Magnesium transporter MgtE</fullName>
    </recommendedName>
</protein>
<proteinExistence type="inferred from homology"/>
<sequence length="463" mass="52203">MTTQQQLALAQIPDLLEQRDLFRLKKLLRSLDTPELVELIEERTEQDQLIIFRLLPLTRATEVFEFLDLEVQRHFLESLSQERIADILNEMSPDDRTALLEFLPDDLVRELIQTLSEKERRVTLELLGYPEYSVGRLMTPDYIAVREDWTVQQVFGYIREHGSGSETVSVVYVIDERGVLIDDIRIREFLFAQPEQRVSELMDRRFVRLQAMQDQEEVIDVFRRNDRTALPVVNEEGVLFGIVTIDDILAIREEEDTEDIQKLGGSEALDEPYLATSIWQMVRKRAGWLVILLLGEMLTTSAMHHFEDDLQRAAVLGLFIPLIISAGGNAGSQATSLIIRAMSLGEFTLSDWWMVMRRELASGLLLGAILGVVGSLRIVLWATVIDPGYFGEYWQLIAITVGISLLGIVLWGALSGAMLPMLLKRLGLDPATASAPFVATLVDVTGLIIYFSVATAVLSGTLL</sequence>
<dbReference type="GO" id="GO:0005886">
    <property type="term" value="C:plasma membrane"/>
    <property type="evidence" value="ECO:0007669"/>
    <property type="project" value="UniProtKB-SubCell"/>
</dbReference>
<dbReference type="SMART" id="SM00116">
    <property type="entry name" value="CBS"/>
    <property type="match status" value="2"/>
</dbReference>
<dbReference type="GO" id="GO:0046872">
    <property type="term" value="F:metal ion binding"/>
    <property type="evidence" value="ECO:0007669"/>
    <property type="project" value="UniProtKB-KW"/>
</dbReference>
<name>A0A328BFU9_9BACT</name>
<feature type="transmembrane region" description="Helical" evidence="9">
    <location>
        <begin position="286"/>
        <end position="306"/>
    </location>
</feature>